<keyword evidence="3" id="KW-1185">Reference proteome</keyword>
<dbReference type="PANTHER" id="PTHR34693:SF1">
    <property type="entry name" value="PROTEIN PAR32"/>
    <property type="match status" value="1"/>
</dbReference>
<evidence type="ECO:0000313" key="2">
    <source>
        <dbReference type="EMBL" id="KAJ7757204.1"/>
    </source>
</evidence>
<sequence>MSDRSTSRGRDALTSSGRGGLGNIRPSSTSRDRPLDGPDDFSSTRGREPAVAITEIRSTGRGGAGNFRSPSRDAADNRDIRGQREADLIRAHEAHEKDAVFSTGRGGMGNMTRSPSRGPTSPSPLGPSRAESISNSEGLVHGQVHSSGRGGAGNIVPGPAPAFERGRTAAVDGVHSTGRGGLANLTASPAPPPDHPVHHPGAYESSGRGGAGNMSREASREGSKERSASKDRAGGIAGLWNRMHPHHAHPETIQEGGQPVGASGGAAVGVGGRGGAI</sequence>
<evidence type="ECO:0000313" key="3">
    <source>
        <dbReference type="Proteomes" id="UP001215280"/>
    </source>
</evidence>
<dbReference type="AlphaFoldDB" id="A0AAD7J4W8"/>
<feature type="compositionally biased region" description="Gly residues" evidence="1">
    <location>
        <begin position="258"/>
        <end position="277"/>
    </location>
</feature>
<feature type="compositionally biased region" description="Basic and acidic residues" evidence="1">
    <location>
        <begin position="70"/>
        <end position="99"/>
    </location>
</feature>
<feature type="compositionally biased region" description="Basic and acidic residues" evidence="1">
    <location>
        <begin position="217"/>
        <end position="233"/>
    </location>
</feature>
<reference evidence="2" key="1">
    <citation type="submission" date="2023-03" db="EMBL/GenBank/DDBJ databases">
        <title>Massive genome expansion in bonnet fungi (Mycena s.s.) driven by repeated elements and novel gene families across ecological guilds.</title>
        <authorList>
            <consortium name="Lawrence Berkeley National Laboratory"/>
            <person name="Harder C.B."/>
            <person name="Miyauchi S."/>
            <person name="Viragh M."/>
            <person name="Kuo A."/>
            <person name="Thoen E."/>
            <person name="Andreopoulos B."/>
            <person name="Lu D."/>
            <person name="Skrede I."/>
            <person name="Drula E."/>
            <person name="Henrissat B."/>
            <person name="Morin E."/>
            <person name="Kohler A."/>
            <person name="Barry K."/>
            <person name="LaButti K."/>
            <person name="Morin E."/>
            <person name="Salamov A."/>
            <person name="Lipzen A."/>
            <person name="Mereny Z."/>
            <person name="Hegedus B."/>
            <person name="Baldrian P."/>
            <person name="Stursova M."/>
            <person name="Weitz H."/>
            <person name="Taylor A."/>
            <person name="Grigoriev I.V."/>
            <person name="Nagy L.G."/>
            <person name="Martin F."/>
            <person name="Kauserud H."/>
        </authorList>
    </citation>
    <scope>NUCLEOTIDE SEQUENCE</scope>
    <source>
        <strain evidence="2">CBHHK188m</strain>
    </source>
</reference>
<dbReference type="InterPro" id="IPR022024">
    <property type="entry name" value="DUF3602"/>
</dbReference>
<dbReference type="Pfam" id="PF12223">
    <property type="entry name" value="DUF3602"/>
    <property type="match status" value="2"/>
</dbReference>
<protein>
    <submittedName>
        <fullName evidence="2">Uncharacterized protein</fullName>
    </submittedName>
</protein>
<proteinExistence type="predicted"/>
<dbReference type="PANTHER" id="PTHR34693">
    <property type="entry name" value="PROTEIN PAR32"/>
    <property type="match status" value="1"/>
</dbReference>
<evidence type="ECO:0000256" key="1">
    <source>
        <dbReference type="SAM" id="MobiDB-lite"/>
    </source>
</evidence>
<name>A0AAD7J4W8_9AGAR</name>
<organism evidence="2 3">
    <name type="scientific">Mycena maculata</name>
    <dbReference type="NCBI Taxonomy" id="230809"/>
    <lineage>
        <taxon>Eukaryota</taxon>
        <taxon>Fungi</taxon>
        <taxon>Dikarya</taxon>
        <taxon>Basidiomycota</taxon>
        <taxon>Agaricomycotina</taxon>
        <taxon>Agaricomycetes</taxon>
        <taxon>Agaricomycetidae</taxon>
        <taxon>Agaricales</taxon>
        <taxon>Marasmiineae</taxon>
        <taxon>Mycenaceae</taxon>
        <taxon>Mycena</taxon>
    </lineage>
</organism>
<accession>A0AAD7J4W8</accession>
<dbReference type="InterPro" id="IPR053203">
    <property type="entry name" value="Cisplatin_resist-associated"/>
</dbReference>
<feature type="region of interest" description="Disordered" evidence="1">
    <location>
        <begin position="1"/>
        <end position="277"/>
    </location>
</feature>
<feature type="compositionally biased region" description="Basic and acidic residues" evidence="1">
    <location>
        <begin position="1"/>
        <end position="11"/>
    </location>
</feature>
<dbReference type="EMBL" id="JARJLG010000059">
    <property type="protein sequence ID" value="KAJ7757204.1"/>
    <property type="molecule type" value="Genomic_DNA"/>
</dbReference>
<dbReference type="Proteomes" id="UP001215280">
    <property type="component" value="Unassembled WGS sequence"/>
</dbReference>
<comment type="caution">
    <text evidence="2">The sequence shown here is derived from an EMBL/GenBank/DDBJ whole genome shotgun (WGS) entry which is preliminary data.</text>
</comment>
<gene>
    <name evidence="2" type="ORF">DFH07DRAFT_919687</name>
</gene>